<protein>
    <submittedName>
        <fullName evidence="1">Uncharacterized protein</fullName>
    </submittedName>
</protein>
<evidence type="ECO:0000313" key="1">
    <source>
        <dbReference type="EMBL" id="QBZ64020.1"/>
    </source>
</evidence>
<sequence>MSDIEFKYPVLPGRNQGPCFMWLYRPDRSAVAMADLRNYGETTVTVQGVDITFTVTEDCRAIDKKGNFPEGLFLTVGTKVVDGEKGQWRTGAGGGMKIKSSIRSRLPEIPKPQTQGHKDFCEAMPTETFTRVCLDMCQIFNKTAISTGFPNVKLAQLSCVQNLQERAQATWAL</sequence>
<gene>
    <name evidence="1" type="ORF">PoMZ_05711</name>
</gene>
<dbReference type="EMBL" id="CP034209">
    <property type="protein sequence ID" value="QBZ64020.1"/>
    <property type="molecule type" value="Genomic_DNA"/>
</dbReference>
<dbReference type="Proteomes" id="UP000294847">
    <property type="component" value="Chromosome 6"/>
</dbReference>
<organism evidence="1 2">
    <name type="scientific">Pyricularia oryzae</name>
    <name type="common">Rice blast fungus</name>
    <name type="synonym">Magnaporthe oryzae</name>
    <dbReference type="NCBI Taxonomy" id="318829"/>
    <lineage>
        <taxon>Eukaryota</taxon>
        <taxon>Fungi</taxon>
        <taxon>Dikarya</taxon>
        <taxon>Ascomycota</taxon>
        <taxon>Pezizomycotina</taxon>
        <taxon>Sordariomycetes</taxon>
        <taxon>Sordariomycetidae</taxon>
        <taxon>Magnaporthales</taxon>
        <taxon>Pyriculariaceae</taxon>
        <taxon>Pyricularia</taxon>
    </lineage>
</organism>
<reference evidence="1 2" key="1">
    <citation type="journal article" date="2019" name="Mol. Biol. Evol.">
        <title>Blast fungal genomes show frequent chromosomal changes, gene gains and losses, and effector gene turnover.</title>
        <authorList>
            <person name="Gomez Luciano L.B."/>
            <person name="Jason Tsai I."/>
            <person name="Chuma I."/>
            <person name="Tosa Y."/>
            <person name="Chen Y.H."/>
            <person name="Li J.Y."/>
            <person name="Li M.Y."/>
            <person name="Jade Lu M.Y."/>
            <person name="Nakayashiki H."/>
            <person name="Li W.H."/>
        </authorList>
    </citation>
    <scope>NUCLEOTIDE SEQUENCE [LARGE SCALE GENOMIC DNA]</scope>
    <source>
        <strain evidence="1">MZ5-1-6</strain>
    </source>
</reference>
<name>A0A4P7NP92_PYROR</name>
<proteinExistence type="predicted"/>
<accession>A0A4P7NP92</accession>
<dbReference type="AlphaFoldDB" id="A0A4P7NP92"/>
<evidence type="ECO:0000313" key="2">
    <source>
        <dbReference type="Proteomes" id="UP000294847"/>
    </source>
</evidence>